<feature type="transmembrane region" description="Helical" evidence="1">
    <location>
        <begin position="20"/>
        <end position="40"/>
    </location>
</feature>
<protein>
    <submittedName>
        <fullName evidence="2">Uncharacterized protein</fullName>
    </submittedName>
</protein>
<keyword evidence="1" id="KW-0812">Transmembrane</keyword>
<proteinExistence type="predicted"/>
<gene>
    <name evidence="2" type="ORF">ENR64_01020</name>
</gene>
<evidence type="ECO:0000256" key="1">
    <source>
        <dbReference type="SAM" id="Phobius"/>
    </source>
</evidence>
<keyword evidence="1" id="KW-1133">Transmembrane helix</keyword>
<organism evidence="2">
    <name type="scientific">Oscillatoriales cyanobacterium SpSt-418</name>
    <dbReference type="NCBI Taxonomy" id="2282169"/>
    <lineage>
        <taxon>Bacteria</taxon>
        <taxon>Bacillati</taxon>
        <taxon>Cyanobacteriota</taxon>
        <taxon>Cyanophyceae</taxon>
        <taxon>Oscillatoriophycideae</taxon>
        <taxon>Oscillatoriales</taxon>
    </lineage>
</organism>
<sequence length="86" mass="9466">MTPEENSPKRRTFTELSQQFLLGIVFGVLLALIPLAYLSISTLEMNLLYVELMAAMVLTCGILAALLGKKFLRPLIAFLESIPPIG</sequence>
<reference evidence="2" key="1">
    <citation type="journal article" date="2020" name="mSystems">
        <title>Genome- and Community-Level Interaction Insights into Carbon Utilization and Element Cycling Functions of Hydrothermarchaeota in Hydrothermal Sediment.</title>
        <authorList>
            <person name="Zhou Z."/>
            <person name="Liu Y."/>
            <person name="Xu W."/>
            <person name="Pan J."/>
            <person name="Luo Z.H."/>
            <person name="Li M."/>
        </authorList>
    </citation>
    <scope>NUCLEOTIDE SEQUENCE [LARGE SCALE GENOMIC DNA]</scope>
    <source>
        <strain evidence="2">SpSt-418</strain>
    </source>
</reference>
<accession>A0A7C3KBD4</accession>
<name>A0A7C3KBD4_9CYAN</name>
<keyword evidence="1" id="KW-0472">Membrane</keyword>
<dbReference type="AlphaFoldDB" id="A0A7C3KBD4"/>
<feature type="transmembrane region" description="Helical" evidence="1">
    <location>
        <begin position="46"/>
        <end position="67"/>
    </location>
</feature>
<dbReference type="EMBL" id="DSRU01000018">
    <property type="protein sequence ID" value="HFM96350.1"/>
    <property type="molecule type" value="Genomic_DNA"/>
</dbReference>
<comment type="caution">
    <text evidence="2">The sequence shown here is derived from an EMBL/GenBank/DDBJ whole genome shotgun (WGS) entry which is preliminary data.</text>
</comment>
<evidence type="ECO:0000313" key="2">
    <source>
        <dbReference type="EMBL" id="HFM96350.1"/>
    </source>
</evidence>